<dbReference type="InterPro" id="IPR001296">
    <property type="entry name" value="Glyco_trans_1"/>
</dbReference>
<keyword evidence="2" id="KW-0328">Glycosyltransferase</keyword>
<organism evidence="2 3">
    <name type="scientific">Fundidesulfovibrio magnetotacticus</name>
    <dbReference type="NCBI Taxonomy" id="2730080"/>
    <lineage>
        <taxon>Bacteria</taxon>
        <taxon>Pseudomonadati</taxon>
        <taxon>Thermodesulfobacteriota</taxon>
        <taxon>Desulfovibrionia</taxon>
        <taxon>Desulfovibrionales</taxon>
        <taxon>Desulfovibrionaceae</taxon>
        <taxon>Fundidesulfovibrio</taxon>
    </lineage>
</organism>
<accession>A0A6V8LM50</accession>
<dbReference type="PANTHER" id="PTHR46656">
    <property type="entry name" value="PUTATIVE-RELATED"/>
    <property type="match status" value="1"/>
</dbReference>
<reference evidence="2 3" key="2">
    <citation type="submission" date="2020-05" db="EMBL/GenBank/DDBJ databases">
        <title>Draft genome sequence of Desulfovibrio sp. strainFSS-1.</title>
        <authorList>
            <person name="Shimoshige H."/>
            <person name="Kobayashi H."/>
            <person name="Maekawa T."/>
        </authorList>
    </citation>
    <scope>NUCLEOTIDE SEQUENCE [LARGE SCALE GENOMIC DNA]</scope>
    <source>
        <strain evidence="2 3">SIID29052-01</strain>
    </source>
</reference>
<dbReference type="EC" id="2.4.1.337" evidence="2"/>
<reference evidence="2 3" key="1">
    <citation type="submission" date="2020-04" db="EMBL/GenBank/DDBJ databases">
        <authorList>
            <consortium name="Desulfovibrio sp. FSS-1 genome sequencing consortium"/>
            <person name="Shimoshige H."/>
            <person name="Kobayashi H."/>
            <person name="Maekawa T."/>
        </authorList>
    </citation>
    <scope>NUCLEOTIDE SEQUENCE [LARGE SCALE GENOMIC DNA]</scope>
    <source>
        <strain evidence="2 3">SIID29052-01</strain>
    </source>
</reference>
<comment type="caution">
    <text evidence="2">The sequence shown here is derived from an EMBL/GenBank/DDBJ whole genome shotgun (WGS) entry which is preliminary data.</text>
</comment>
<dbReference type="GO" id="GO:0047228">
    <property type="term" value="F:1,2-diacylglycerol 3-glucosyltransferase activity"/>
    <property type="evidence" value="ECO:0007669"/>
    <property type="project" value="UniProtKB-EC"/>
</dbReference>
<dbReference type="Gene3D" id="3.90.550.10">
    <property type="entry name" value="Spore Coat Polysaccharide Biosynthesis Protein SpsA, Chain A"/>
    <property type="match status" value="1"/>
</dbReference>
<evidence type="ECO:0000259" key="1">
    <source>
        <dbReference type="Pfam" id="PF00534"/>
    </source>
</evidence>
<dbReference type="Proteomes" id="UP000494245">
    <property type="component" value="Unassembled WGS sequence"/>
</dbReference>
<protein>
    <submittedName>
        <fullName evidence="2">Alpha-monoglucosyldiacylglycerol synthase</fullName>
        <ecNumber evidence="2">2.4.1.337</ecNumber>
    </submittedName>
</protein>
<proteinExistence type="predicted"/>
<dbReference type="SUPFAM" id="SSF53448">
    <property type="entry name" value="Nucleotide-diphospho-sugar transferases"/>
    <property type="match status" value="1"/>
</dbReference>
<evidence type="ECO:0000313" key="3">
    <source>
        <dbReference type="Proteomes" id="UP000494245"/>
    </source>
</evidence>
<dbReference type="InterPro" id="IPR029044">
    <property type="entry name" value="Nucleotide-diphossugar_trans"/>
</dbReference>
<dbReference type="Pfam" id="PF00534">
    <property type="entry name" value="Glycos_transf_1"/>
    <property type="match status" value="1"/>
</dbReference>
<sequence>MKHSADNTVDARPGKDAALTIVSANYLSHAVTLCDSFKHFHPDKDFIIALVDDVSDEVLEMFPCAGRIVKITDFAIPDFSRMAYRYSVIELNTAVKPYILGRLFESALYGKIIYLDPDIELFHPLDAAYSALDAHSIALTPHITKPYFDGKSPGDHAILLSGAYNLGFLGIKDCASARNLLDWWKEKLFVDCVSDTGNGYFVDQRWLDLAPCFCPDHKIIFDDGYNVAYWNLHERRLSHIDGAWRANDVPLVFFHYSGYSPYLPWQLSRHQNRFHPEDSPELEALTLGYREKLLGNGYLFCSKLPYAFATLSNGTRLPMRIVRDIMQWAARNRVETPDPVDEPDAFCRFLMSRGVAPDFPDSILAFHFLLRARKDLLDVFPNALSHGNDPGFREWLALEGASGEQLVDLLAFEENETPYDYVQDAFDRLRRAQRSDVFDYFKGFWADDGLFDEFAEWFSTYGQEEMGFTKEHTEAFKGTRGNVTRIFSLYFSHWDIQAQHGNIAAPGGLVSFTAWLRRNRGSLKLSHEDISLFLEYARENASLMRKIVFLYHYAGPSTDRSTCPNLYDAARRCRELQLEDFTREITAWLANEEAMAPIDHHAAHFDSDAGTLDNPRACVIPEMTPEYNHDFMRSCRGAIDPADGAIKVNFAGYLNAPTGMGECSRSLLRTLFQPDIRLRAMTIPTRHTMPAPPPDNPFVFGWPQGYADVSLTVANADATDPANRFLPGVHRAKRNIGYWMWETAVLPRGMAKSHAFYDEIWTASSHSASAIEKATGKATAVVPIPLDFEALARARANRARFGLPERSTLFGFLFDPNSVLERKNIRAVIRAFLSSLRPDDDCLLVLKANGAARGNLEYETLRTMANDRVLFTECVLSREDTYDFLKSLDVYVSLHRSEGFGLTCAESMALGLPVIATGYSGNLDFMDSTNSILVPAEIIETDRAYGPYPAGTVWGDPDIAAAGAGMRALLNSDKRKSLGSAARQSIFQTLNPDRIANLVRSNLRSNLS</sequence>
<feature type="domain" description="Glycosyl transferase family 1" evidence="1">
    <location>
        <begin position="819"/>
        <end position="930"/>
    </location>
</feature>
<dbReference type="Gene3D" id="3.40.50.2000">
    <property type="entry name" value="Glycogen Phosphorylase B"/>
    <property type="match status" value="1"/>
</dbReference>
<keyword evidence="2" id="KW-0808">Transferase</keyword>
<keyword evidence="3" id="KW-1185">Reference proteome</keyword>
<dbReference type="AlphaFoldDB" id="A0A6V8LM50"/>
<name>A0A6V8LM50_9BACT</name>
<dbReference type="PANTHER" id="PTHR46656:SF3">
    <property type="entry name" value="PUTATIVE-RELATED"/>
    <property type="match status" value="1"/>
</dbReference>
<dbReference type="RefSeq" id="WP_173083106.1">
    <property type="nucleotide sequence ID" value="NZ_BLTE01000006.1"/>
</dbReference>
<dbReference type="EMBL" id="BLTE01000006">
    <property type="protein sequence ID" value="GFK93752.1"/>
    <property type="molecule type" value="Genomic_DNA"/>
</dbReference>
<dbReference type="SUPFAM" id="SSF53756">
    <property type="entry name" value="UDP-Glycosyltransferase/glycogen phosphorylase"/>
    <property type="match status" value="1"/>
</dbReference>
<evidence type="ECO:0000313" key="2">
    <source>
        <dbReference type="EMBL" id="GFK93752.1"/>
    </source>
</evidence>
<gene>
    <name evidence="2" type="ORF">NNJEOMEG_01586</name>
</gene>